<name>A0A7J5A769_9FLAO</name>
<comment type="caution">
    <text evidence="1">The sequence shown here is derived from an EMBL/GenBank/DDBJ whole genome shotgun (WGS) entry which is preliminary data.</text>
</comment>
<sequence length="149" mass="17423">MKIYKLFLLLFFLISCKNKVDDTIFLEIKSPQNCIHQIYVINKTNVKIDVGIDLSVNDTIYKKETLKIIETIRFNINKKDGDSINSLAQKIKNSNLTKGSYSWDAFKYSLKINGVLIKEIYNHDNNLYEIIGIINENLDSELDYFCHKY</sequence>
<organism evidence="1 2">
    <name type="scientific">Tenacibaculum aiptasiae</name>
    <dbReference type="NCBI Taxonomy" id="426481"/>
    <lineage>
        <taxon>Bacteria</taxon>
        <taxon>Pseudomonadati</taxon>
        <taxon>Bacteroidota</taxon>
        <taxon>Flavobacteriia</taxon>
        <taxon>Flavobacteriales</taxon>
        <taxon>Flavobacteriaceae</taxon>
        <taxon>Tenacibaculum</taxon>
    </lineage>
</organism>
<dbReference type="RefSeq" id="WP_150901335.1">
    <property type="nucleotide sequence ID" value="NZ_WAAU01000035.1"/>
</dbReference>
<dbReference type="PROSITE" id="PS51257">
    <property type="entry name" value="PROKAR_LIPOPROTEIN"/>
    <property type="match status" value="1"/>
</dbReference>
<evidence type="ECO:0000313" key="2">
    <source>
        <dbReference type="Proteomes" id="UP000467305"/>
    </source>
</evidence>
<dbReference type="AlphaFoldDB" id="A0A7J5A769"/>
<reference evidence="1 2" key="1">
    <citation type="submission" date="2019-09" db="EMBL/GenBank/DDBJ databases">
        <authorList>
            <person name="Cao W.R."/>
        </authorList>
    </citation>
    <scope>NUCLEOTIDE SEQUENCE [LARGE SCALE GENOMIC DNA]</scope>
    <source>
        <strain evidence="2">a4</strain>
    </source>
</reference>
<dbReference type="Proteomes" id="UP000467305">
    <property type="component" value="Unassembled WGS sequence"/>
</dbReference>
<gene>
    <name evidence="1" type="ORF">F7018_17175</name>
</gene>
<proteinExistence type="predicted"/>
<dbReference type="EMBL" id="WAAU01000035">
    <property type="protein sequence ID" value="KAB1153396.1"/>
    <property type="molecule type" value="Genomic_DNA"/>
</dbReference>
<protein>
    <submittedName>
        <fullName evidence="1">Uncharacterized protein</fullName>
    </submittedName>
</protein>
<accession>A0A7J5A769</accession>
<keyword evidence="2" id="KW-1185">Reference proteome</keyword>
<evidence type="ECO:0000313" key="1">
    <source>
        <dbReference type="EMBL" id="KAB1153396.1"/>
    </source>
</evidence>